<dbReference type="SUPFAM" id="SSF53850">
    <property type="entry name" value="Periplasmic binding protein-like II"/>
    <property type="match status" value="1"/>
</dbReference>
<protein>
    <submittedName>
        <fullName evidence="6">Transcriptional regulator, LysR family</fullName>
    </submittedName>
</protein>
<dbReference type="GO" id="GO:0032993">
    <property type="term" value="C:protein-DNA complex"/>
    <property type="evidence" value="ECO:0007669"/>
    <property type="project" value="TreeGrafter"/>
</dbReference>
<dbReference type="Proteomes" id="UP000000844">
    <property type="component" value="Chromosome"/>
</dbReference>
<dbReference type="Pfam" id="PF03466">
    <property type="entry name" value="LysR_substrate"/>
    <property type="match status" value="1"/>
</dbReference>
<accession>D3Q9W3</accession>
<evidence type="ECO:0000313" key="7">
    <source>
        <dbReference type="Proteomes" id="UP000000844"/>
    </source>
</evidence>
<keyword evidence="2" id="KW-0805">Transcription regulation</keyword>
<dbReference type="SUPFAM" id="SSF46785">
    <property type="entry name" value="Winged helix' DNA-binding domain"/>
    <property type="match status" value="1"/>
</dbReference>
<dbReference type="InterPro" id="IPR005119">
    <property type="entry name" value="LysR_subst-bd"/>
</dbReference>
<dbReference type="PRINTS" id="PR00039">
    <property type="entry name" value="HTHLYSR"/>
</dbReference>
<evidence type="ECO:0000256" key="4">
    <source>
        <dbReference type="ARBA" id="ARBA00023163"/>
    </source>
</evidence>
<proteinExistence type="inferred from homology"/>
<evidence type="ECO:0000259" key="5">
    <source>
        <dbReference type="PROSITE" id="PS50931"/>
    </source>
</evidence>
<dbReference type="EMBL" id="CP001778">
    <property type="protein sequence ID" value="ADD44659.1"/>
    <property type="molecule type" value="Genomic_DNA"/>
</dbReference>
<dbReference type="PROSITE" id="PS50931">
    <property type="entry name" value="HTH_LYSR"/>
    <property type="match status" value="1"/>
</dbReference>
<sequence>MDVDIRLLRYFVAVAEEGNLTYAARRLFVSQPALTKQIKQLEHLLGVALFTRSKSGMTLTEAGRAFAERVPGVLADWDRTVRQTKNTGSREQRVLRVGYLASAANEATQRIIADFAEVRPDWRADMRQSTWSDPSAGLASGEVDVALVRLPFPGQEALRLEVLSIEDRMAVLPATHPLAERERLAFRELWDEPFVAAPAETGAWRDYWLGADERDDRPVRIGAVVDQPDDWLSAIANGYGIALAPESAARFYARPGIVYRPVSGVAPSRIAVAWAPEDDGNPVVRDFVRCCVANRPESR</sequence>
<comment type="similarity">
    <text evidence="1">Belongs to the LysR transcriptional regulatory family.</text>
</comment>
<dbReference type="eggNOG" id="COG0583">
    <property type="taxonomic scope" value="Bacteria"/>
</dbReference>
<organism evidence="6 7">
    <name type="scientific">Stackebrandtia nassauensis (strain DSM 44728 / CIP 108903 / NRRL B-16338 / NBRC 102104 / LLR-40K-21)</name>
    <dbReference type="NCBI Taxonomy" id="446470"/>
    <lineage>
        <taxon>Bacteria</taxon>
        <taxon>Bacillati</taxon>
        <taxon>Actinomycetota</taxon>
        <taxon>Actinomycetes</taxon>
        <taxon>Glycomycetales</taxon>
        <taxon>Glycomycetaceae</taxon>
        <taxon>Stackebrandtia</taxon>
    </lineage>
</organism>
<dbReference type="InterPro" id="IPR000847">
    <property type="entry name" value="LysR_HTH_N"/>
</dbReference>
<evidence type="ECO:0000256" key="2">
    <source>
        <dbReference type="ARBA" id="ARBA00023015"/>
    </source>
</evidence>
<evidence type="ECO:0000313" key="6">
    <source>
        <dbReference type="EMBL" id="ADD44659.1"/>
    </source>
</evidence>
<keyword evidence="4" id="KW-0804">Transcription</keyword>
<dbReference type="RefSeq" id="WP_013020230.1">
    <property type="nucleotide sequence ID" value="NC_013947.1"/>
</dbReference>
<dbReference type="OrthoDB" id="79118at2"/>
<dbReference type="Pfam" id="PF00126">
    <property type="entry name" value="HTH_1"/>
    <property type="match status" value="1"/>
</dbReference>
<dbReference type="GO" id="GO:0003677">
    <property type="term" value="F:DNA binding"/>
    <property type="evidence" value="ECO:0007669"/>
    <property type="project" value="UniProtKB-KW"/>
</dbReference>
<dbReference type="InterPro" id="IPR036388">
    <property type="entry name" value="WH-like_DNA-bd_sf"/>
</dbReference>
<gene>
    <name evidence="6" type="ordered locus">Snas_5022</name>
</gene>
<dbReference type="FunFam" id="1.10.10.10:FF:000001">
    <property type="entry name" value="LysR family transcriptional regulator"/>
    <property type="match status" value="1"/>
</dbReference>
<dbReference type="AlphaFoldDB" id="D3Q9W3"/>
<dbReference type="Gene3D" id="3.40.190.10">
    <property type="entry name" value="Periplasmic binding protein-like II"/>
    <property type="match status" value="2"/>
</dbReference>
<dbReference type="PANTHER" id="PTHR30346:SF0">
    <property type="entry name" value="HCA OPERON TRANSCRIPTIONAL ACTIVATOR HCAR"/>
    <property type="match status" value="1"/>
</dbReference>
<reference evidence="6 7" key="1">
    <citation type="journal article" date="2009" name="Stand. Genomic Sci.">
        <title>Complete genome sequence of Stackebrandtia nassauensis type strain (LLR-40K-21).</title>
        <authorList>
            <person name="Munk C."/>
            <person name="Lapidus A."/>
            <person name="Copeland A."/>
            <person name="Jando M."/>
            <person name="Mayilraj S."/>
            <person name="Glavina Del Rio T."/>
            <person name="Nolan M."/>
            <person name="Chen F."/>
            <person name="Lucas S."/>
            <person name="Tice H."/>
            <person name="Cheng J.F."/>
            <person name="Han C."/>
            <person name="Detter J.C."/>
            <person name="Bruce D."/>
            <person name="Goodwin L."/>
            <person name="Chain P."/>
            <person name="Pitluck S."/>
            <person name="Goker M."/>
            <person name="Ovchinikova G."/>
            <person name="Pati A."/>
            <person name="Ivanova N."/>
            <person name="Mavromatis K."/>
            <person name="Chen A."/>
            <person name="Palaniappan K."/>
            <person name="Land M."/>
            <person name="Hauser L."/>
            <person name="Chang Y.J."/>
            <person name="Jeffries C.D."/>
            <person name="Bristow J."/>
            <person name="Eisen J.A."/>
            <person name="Markowitz V."/>
            <person name="Hugenholtz P."/>
            <person name="Kyrpides N.C."/>
            <person name="Klenk H.P."/>
        </authorList>
    </citation>
    <scope>NUCLEOTIDE SEQUENCE [LARGE SCALE GENOMIC DNA]</scope>
    <source>
        <strain evidence="7">DSM 44728 / CIP 108903 / NRRL B-16338 / NBRC 102104 / LLR-40K-21</strain>
    </source>
</reference>
<name>D3Q9W3_STANL</name>
<evidence type="ECO:0000256" key="1">
    <source>
        <dbReference type="ARBA" id="ARBA00009437"/>
    </source>
</evidence>
<dbReference type="STRING" id="446470.Snas_5022"/>
<evidence type="ECO:0000256" key="3">
    <source>
        <dbReference type="ARBA" id="ARBA00023125"/>
    </source>
</evidence>
<dbReference type="CDD" id="cd08414">
    <property type="entry name" value="PBP2_LTTR_aromatics_like"/>
    <property type="match status" value="1"/>
</dbReference>
<dbReference type="PANTHER" id="PTHR30346">
    <property type="entry name" value="TRANSCRIPTIONAL DUAL REGULATOR HCAR-RELATED"/>
    <property type="match status" value="1"/>
</dbReference>
<dbReference type="Gene3D" id="1.10.10.10">
    <property type="entry name" value="Winged helix-like DNA-binding domain superfamily/Winged helix DNA-binding domain"/>
    <property type="match status" value="1"/>
</dbReference>
<keyword evidence="3" id="KW-0238">DNA-binding</keyword>
<dbReference type="InterPro" id="IPR036390">
    <property type="entry name" value="WH_DNA-bd_sf"/>
</dbReference>
<dbReference type="KEGG" id="sna:Snas_5022"/>
<dbReference type="HOGENOM" id="CLU_039613_6_4_11"/>
<dbReference type="GO" id="GO:0003700">
    <property type="term" value="F:DNA-binding transcription factor activity"/>
    <property type="evidence" value="ECO:0007669"/>
    <property type="project" value="InterPro"/>
</dbReference>
<feature type="domain" description="HTH lysR-type" evidence="5">
    <location>
        <begin position="3"/>
        <end position="60"/>
    </location>
</feature>
<keyword evidence="7" id="KW-1185">Reference proteome</keyword>